<gene>
    <name evidence="3" type="ORF">H0S73_18975</name>
</gene>
<dbReference type="AlphaFoldDB" id="A0A838BTB7"/>
<reference evidence="3 4" key="1">
    <citation type="submission" date="2020-07" db="EMBL/GenBank/DDBJ databases">
        <title>Draft genome and description of Microvirga mediterraneensis Marseille-Q2068 sp. nov.</title>
        <authorList>
            <person name="Boxberger M."/>
        </authorList>
    </citation>
    <scope>NUCLEOTIDE SEQUENCE [LARGE SCALE GENOMIC DNA]</scope>
    <source>
        <strain evidence="3 4">Marseille-Q2068</strain>
    </source>
</reference>
<sequence>MSENSADIPSSLKFGTSGLRGLVVEPNGVPAFAYTRAFAEMLKEDGSAAASGNKVLVGQELRESSPSIARLCCAALHESGLIPVDCGALPKPALAHHGMRFGFPAVR</sequence>
<evidence type="ECO:0000313" key="3">
    <source>
        <dbReference type="EMBL" id="MBA1158195.1"/>
    </source>
</evidence>
<comment type="caution">
    <text evidence="3">The sequence shown here is derived from an EMBL/GenBank/DDBJ whole genome shotgun (WGS) entry which is preliminary data.</text>
</comment>
<dbReference type="Gene3D" id="3.40.120.10">
    <property type="entry name" value="Alpha-D-Glucose-1,6-Bisphosphate, subunit A, domain 3"/>
    <property type="match status" value="1"/>
</dbReference>
<dbReference type="InterPro" id="IPR005844">
    <property type="entry name" value="A-D-PHexomutase_a/b/a-I"/>
</dbReference>
<dbReference type="RefSeq" id="WP_181053610.1">
    <property type="nucleotide sequence ID" value="NZ_JACDXJ010000001.1"/>
</dbReference>
<comment type="similarity">
    <text evidence="1">Belongs to the phosphohexose mutase family.</text>
</comment>
<organism evidence="3 4">
    <name type="scientific">Microvirga mediterraneensis</name>
    <dbReference type="NCBI Taxonomy" id="2754695"/>
    <lineage>
        <taxon>Bacteria</taxon>
        <taxon>Pseudomonadati</taxon>
        <taxon>Pseudomonadota</taxon>
        <taxon>Alphaproteobacteria</taxon>
        <taxon>Hyphomicrobiales</taxon>
        <taxon>Methylobacteriaceae</taxon>
        <taxon>Microvirga</taxon>
    </lineage>
</organism>
<dbReference type="GO" id="GO:0016868">
    <property type="term" value="F:intramolecular phosphotransferase activity"/>
    <property type="evidence" value="ECO:0007669"/>
    <property type="project" value="InterPro"/>
</dbReference>
<dbReference type="GO" id="GO:0005975">
    <property type="term" value="P:carbohydrate metabolic process"/>
    <property type="evidence" value="ECO:0007669"/>
    <property type="project" value="InterPro"/>
</dbReference>
<protein>
    <recommendedName>
        <fullName evidence="2">Alpha-D-phosphohexomutase alpha/beta/alpha domain-containing protein</fullName>
    </recommendedName>
</protein>
<evidence type="ECO:0000259" key="2">
    <source>
        <dbReference type="Pfam" id="PF02878"/>
    </source>
</evidence>
<evidence type="ECO:0000256" key="1">
    <source>
        <dbReference type="ARBA" id="ARBA00010231"/>
    </source>
</evidence>
<dbReference type="SUPFAM" id="SSF53738">
    <property type="entry name" value="Phosphoglucomutase, first 3 domains"/>
    <property type="match status" value="1"/>
</dbReference>
<dbReference type="Proteomes" id="UP000572984">
    <property type="component" value="Unassembled WGS sequence"/>
</dbReference>
<dbReference type="EMBL" id="JACDXJ010000001">
    <property type="protein sequence ID" value="MBA1158195.1"/>
    <property type="molecule type" value="Genomic_DNA"/>
</dbReference>
<name>A0A838BTB7_9HYPH</name>
<dbReference type="InterPro" id="IPR016055">
    <property type="entry name" value="A-D-PHexomutase_a/b/a-I/II/III"/>
</dbReference>
<proteinExistence type="inferred from homology"/>
<dbReference type="Pfam" id="PF02878">
    <property type="entry name" value="PGM_PMM_I"/>
    <property type="match status" value="1"/>
</dbReference>
<keyword evidence="4" id="KW-1185">Reference proteome</keyword>
<feature type="domain" description="Alpha-D-phosphohexomutase alpha/beta/alpha" evidence="2">
    <location>
        <begin position="12"/>
        <end position="98"/>
    </location>
</feature>
<evidence type="ECO:0000313" key="4">
    <source>
        <dbReference type="Proteomes" id="UP000572984"/>
    </source>
</evidence>
<accession>A0A838BTB7</accession>